<proteinExistence type="predicted"/>
<evidence type="ECO:0000313" key="2">
    <source>
        <dbReference type="Proteomes" id="UP001168363"/>
    </source>
</evidence>
<gene>
    <name evidence="1" type="ORF">QWJ41_16005</name>
</gene>
<dbReference type="RefSeq" id="WP_302709395.1">
    <property type="nucleotide sequence ID" value="NZ_JAULSC010000018.1"/>
</dbReference>
<keyword evidence="2" id="KW-1185">Reference proteome</keyword>
<organism evidence="1 2">
    <name type="scientific">Nocardioides cremeus</name>
    <dbReference type="NCBI Taxonomy" id="3058044"/>
    <lineage>
        <taxon>Bacteria</taxon>
        <taxon>Bacillati</taxon>
        <taxon>Actinomycetota</taxon>
        <taxon>Actinomycetes</taxon>
        <taxon>Propionibacteriales</taxon>
        <taxon>Nocardioidaceae</taxon>
        <taxon>Nocardioides</taxon>
    </lineage>
</organism>
<sequence length="279" mass="27277">MAAAPALVGELLAGPARTVPVLHSGADAVYLDLRGSTPSTSPSSAAPDLAVLGVLSTAATAVPCGLQTTLPRLPADVAGATRAVLGDGRVLLGGTEAVVTRTVDATVPRVPAAAVVPAARVLAEVVGDRSAGVRAELPAEALAALAEGSAGCAPGLLGRGSGLTPVGDDVLCGWLATAVATRAPVGGAVGTDLADAVRRLAPAATTALSATLLGCATRGEVLPQFRRLVMGLADPAPDLDARVAVDVDALLRVGHTSGAGLLLGASIALHHLASRSLTP</sequence>
<name>A0ABT8TVS9_9ACTN</name>
<dbReference type="Pfam" id="PF11392">
    <property type="entry name" value="AllH"/>
    <property type="match status" value="1"/>
</dbReference>
<comment type="caution">
    <text evidence="1">The sequence shown here is derived from an EMBL/GenBank/DDBJ whole genome shotgun (WGS) entry which is preliminary data.</text>
</comment>
<reference evidence="1" key="1">
    <citation type="submission" date="2023-06" db="EMBL/GenBank/DDBJ databases">
        <title>Genome sequence of Nocardioides sp. SOB44.</title>
        <authorList>
            <person name="Zhang G."/>
        </authorList>
    </citation>
    <scope>NUCLEOTIDE SEQUENCE</scope>
    <source>
        <strain evidence="1">SOB44</strain>
    </source>
</reference>
<accession>A0ABT8TVS9</accession>
<dbReference type="Proteomes" id="UP001168363">
    <property type="component" value="Unassembled WGS sequence"/>
</dbReference>
<evidence type="ECO:0000313" key="1">
    <source>
        <dbReference type="EMBL" id="MDO3397228.1"/>
    </source>
</evidence>
<protein>
    <submittedName>
        <fullName evidence="1">DUF2877 domain-containing protein</fullName>
    </submittedName>
</protein>
<dbReference type="InterPro" id="IPR021530">
    <property type="entry name" value="AllH-like"/>
</dbReference>
<dbReference type="EMBL" id="JAULSC010000018">
    <property type="protein sequence ID" value="MDO3397228.1"/>
    <property type="molecule type" value="Genomic_DNA"/>
</dbReference>